<evidence type="ECO:0000313" key="1">
    <source>
        <dbReference type="EMBL" id="KAJ7301396.1"/>
    </source>
</evidence>
<organism evidence="1 2">
    <name type="scientific">Mycena albidolilacea</name>
    <dbReference type="NCBI Taxonomy" id="1033008"/>
    <lineage>
        <taxon>Eukaryota</taxon>
        <taxon>Fungi</taxon>
        <taxon>Dikarya</taxon>
        <taxon>Basidiomycota</taxon>
        <taxon>Agaricomycotina</taxon>
        <taxon>Agaricomycetes</taxon>
        <taxon>Agaricomycetidae</taxon>
        <taxon>Agaricales</taxon>
        <taxon>Marasmiineae</taxon>
        <taxon>Mycenaceae</taxon>
        <taxon>Mycena</taxon>
    </lineage>
</organism>
<proteinExistence type="predicted"/>
<accession>A0AAD6YYH4</accession>
<reference evidence="1" key="1">
    <citation type="submission" date="2023-03" db="EMBL/GenBank/DDBJ databases">
        <title>Massive genome expansion in bonnet fungi (Mycena s.s.) driven by repeated elements and novel gene families across ecological guilds.</title>
        <authorList>
            <consortium name="Lawrence Berkeley National Laboratory"/>
            <person name="Harder C.B."/>
            <person name="Miyauchi S."/>
            <person name="Viragh M."/>
            <person name="Kuo A."/>
            <person name="Thoen E."/>
            <person name="Andreopoulos B."/>
            <person name="Lu D."/>
            <person name="Skrede I."/>
            <person name="Drula E."/>
            <person name="Henrissat B."/>
            <person name="Morin E."/>
            <person name="Kohler A."/>
            <person name="Barry K."/>
            <person name="LaButti K."/>
            <person name="Morin E."/>
            <person name="Salamov A."/>
            <person name="Lipzen A."/>
            <person name="Mereny Z."/>
            <person name="Hegedus B."/>
            <person name="Baldrian P."/>
            <person name="Stursova M."/>
            <person name="Weitz H."/>
            <person name="Taylor A."/>
            <person name="Grigoriev I.V."/>
            <person name="Nagy L.G."/>
            <person name="Martin F."/>
            <person name="Kauserud H."/>
        </authorList>
    </citation>
    <scope>NUCLEOTIDE SEQUENCE</scope>
    <source>
        <strain evidence="1">CBHHK002</strain>
    </source>
</reference>
<dbReference type="AlphaFoldDB" id="A0AAD6YYH4"/>
<name>A0AAD6YYH4_9AGAR</name>
<evidence type="ECO:0000313" key="2">
    <source>
        <dbReference type="Proteomes" id="UP001218218"/>
    </source>
</evidence>
<dbReference type="EMBL" id="JARIHO010000136">
    <property type="protein sequence ID" value="KAJ7301396.1"/>
    <property type="molecule type" value="Genomic_DNA"/>
</dbReference>
<dbReference type="Proteomes" id="UP001218218">
    <property type="component" value="Unassembled WGS sequence"/>
</dbReference>
<sequence length="102" mass="11256">MHHSVQLHPLIPKTVSQMRPKPFQIERTFEDKPPINFHGPLGISEKCCLMAPHWSIHVDLLLSGDDGNGDEGSETCKKKFKGCCKQKAPTMSNLECKPCGGG</sequence>
<comment type="caution">
    <text evidence="1">The sequence shown here is derived from an EMBL/GenBank/DDBJ whole genome shotgun (WGS) entry which is preliminary data.</text>
</comment>
<protein>
    <submittedName>
        <fullName evidence="1">Uncharacterized protein</fullName>
    </submittedName>
</protein>
<gene>
    <name evidence="1" type="ORF">DFH08DRAFT_827593</name>
</gene>
<keyword evidence="2" id="KW-1185">Reference proteome</keyword>